<protein>
    <submittedName>
        <fullName evidence="2">Phosphoribosyltransferase</fullName>
    </submittedName>
</protein>
<reference evidence="3" key="1">
    <citation type="journal article" date="2015" name="Microbiology">
        <title>Genome of Methanoregula boonei 6A8 reveals adaptations to oligotrophic peatland environments.</title>
        <authorList>
            <person name="Braeuer S."/>
            <person name="Cadillo-Quiroz H."/>
            <person name="Kyrpides N."/>
            <person name="Woyke T."/>
            <person name="Goodwin L."/>
            <person name="Detter C."/>
            <person name="Podell S."/>
            <person name="Yavitt J.B."/>
            <person name="Zinder S.H."/>
        </authorList>
    </citation>
    <scope>NUCLEOTIDE SEQUENCE [LARGE SCALE GENOMIC DNA]</scope>
    <source>
        <strain evidence="3">DSM 21154 / JCM 14090 / 6A8</strain>
    </source>
</reference>
<dbReference type="GO" id="GO:0016757">
    <property type="term" value="F:glycosyltransferase activity"/>
    <property type="evidence" value="ECO:0007669"/>
    <property type="project" value="UniProtKB-KW"/>
</dbReference>
<dbReference type="Gene3D" id="3.30.1310.20">
    <property type="entry name" value="PRTase-like"/>
    <property type="match status" value="1"/>
</dbReference>
<dbReference type="Pfam" id="PF00156">
    <property type="entry name" value="Pribosyltran"/>
    <property type="match status" value="1"/>
</dbReference>
<evidence type="ECO:0000259" key="1">
    <source>
        <dbReference type="Pfam" id="PF00156"/>
    </source>
</evidence>
<dbReference type="InterPro" id="IPR029057">
    <property type="entry name" value="PRTase-like"/>
</dbReference>
<keyword evidence="3" id="KW-1185">Reference proteome</keyword>
<name>A7I8P6_METB6</name>
<gene>
    <name evidence="2" type="ordered locus">Mboo_1590</name>
</gene>
<organism evidence="2 3">
    <name type="scientific">Methanoregula boonei (strain DSM 21154 / JCM 14090 / 6A8)</name>
    <dbReference type="NCBI Taxonomy" id="456442"/>
    <lineage>
        <taxon>Archaea</taxon>
        <taxon>Methanobacteriati</taxon>
        <taxon>Methanobacteriota</taxon>
        <taxon>Stenosarchaea group</taxon>
        <taxon>Methanomicrobia</taxon>
        <taxon>Methanomicrobiales</taxon>
        <taxon>Methanoregulaceae</taxon>
        <taxon>Methanoregula</taxon>
    </lineage>
</organism>
<dbReference type="InterPro" id="IPR000836">
    <property type="entry name" value="PRTase_dom"/>
</dbReference>
<dbReference type="Proteomes" id="UP000002408">
    <property type="component" value="Chromosome"/>
</dbReference>
<dbReference type="CDD" id="cd06223">
    <property type="entry name" value="PRTases_typeI"/>
    <property type="match status" value="1"/>
</dbReference>
<evidence type="ECO:0000313" key="3">
    <source>
        <dbReference type="Proteomes" id="UP000002408"/>
    </source>
</evidence>
<dbReference type="AlphaFoldDB" id="A7I8P6"/>
<dbReference type="Gene3D" id="3.40.50.2020">
    <property type="match status" value="1"/>
</dbReference>
<dbReference type="eggNOG" id="arCOG00041">
    <property type="taxonomic scope" value="Archaea"/>
</dbReference>
<sequence length="235" mass="25358">MCAPGLRNHYVQWDPEQPHMGEILDNPRLREQRFVFSDRHDAGRQLGALLKTLPAIRNPLVLAIPAGGVPIGKEVAIALGAPLSLAIVRKIRIPGSTESGFGAITWDGEVLINEELRAALGIQAPEVRLAIAQTRENVRDRVARFTGGVALPSPAGKTVILTDDGLASGFTMLAAIKSIRFREPARIIVAVPTASASAAGMVSLLADYLVCLNIRSSRTFAVADAYEQWYDLTDR</sequence>
<keyword evidence="2" id="KW-0808">Transferase</keyword>
<proteinExistence type="predicted"/>
<dbReference type="STRING" id="456442.Mboo_1590"/>
<keyword evidence="2" id="KW-0328">Glycosyltransferase</keyword>
<accession>A7I8P6</accession>
<dbReference type="SUPFAM" id="SSF53271">
    <property type="entry name" value="PRTase-like"/>
    <property type="match status" value="1"/>
</dbReference>
<evidence type="ECO:0000313" key="2">
    <source>
        <dbReference type="EMBL" id="ABS56107.1"/>
    </source>
</evidence>
<dbReference type="EMBL" id="CP000780">
    <property type="protein sequence ID" value="ABS56107.1"/>
    <property type="molecule type" value="Genomic_DNA"/>
</dbReference>
<dbReference type="HOGENOM" id="CLU_083583_0_0_2"/>
<feature type="domain" description="Phosphoribosyltransferase" evidence="1">
    <location>
        <begin position="57"/>
        <end position="202"/>
    </location>
</feature>
<dbReference type="KEGG" id="mbn:Mboo_1590"/>